<proteinExistence type="predicted"/>
<dbReference type="OrthoDB" id="2864141at2759"/>
<dbReference type="HOGENOM" id="CLU_1897444_0_0_1"/>
<reference evidence="2" key="2">
    <citation type="submission" date="2015-01" db="EMBL/GenBank/DDBJ databases">
        <title>Evolutionary Origins and Diversification of the Mycorrhizal Mutualists.</title>
        <authorList>
            <consortium name="DOE Joint Genome Institute"/>
            <consortium name="Mycorrhizal Genomics Consortium"/>
            <person name="Kohler A."/>
            <person name="Kuo A."/>
            <person name="Nagy L.G."/>
            <person name="Floudas D."/>
            <person name="Copeland A."/>
            <person name="Barry K.W."/>
            <person name="Cichocki N."/>
            <person name="Veneault-Fourrey C."/>
            <person name="LaButti K."/>
            <person name="Lindquist E.A."/>
            <person name="Lipzen A."/>
            <person name="Lundell T."/>
            <person name="Morin E."/>
            <person name="Murat C."/>
            <person name="Riley R."/>
            <person name="Ohm R."/>
            <person name="Sun H."/>
            <person name="Tunlid A."/>
            <person name="Henrissat B."/>
            <person name="Grigoriev I.V."/>
            <person name="Hibbett D.S."/>
            <person name="Martin F."/>
        </authorList>
    </citation>
    <scope>NUCLEOTIDE SEQUENCE [LARGE SCALE GENOMIC DNA]</scope>
    <source>
        <strain evidence="2">Foug A</strain>
    </source>
</reference>
<evidence type="ECO:0000313" key="2">
    <source>
        <dbReference type="Proteomes" id="UP000053989"/>
    </source>
</evidence>
<evidence type="ECO:0000313" key="1">
    <source>
        <dbReference type="EMBL" id="KIM52456.1"/>
    </source>
</evidence>
<dbReference type="Proteomes" id="UP000053989">
    <property type="component" value="Unassembled WGS sequence"/>
</dbReference>
<organism evidence="1 2">
    <name type="scientific">Scleroderma citrinum Foug A</name>
    <dbReference type="NCBI Taxonomy" id="1036808"/>
    <lineage>
        <taxon>Eukaryota</taxon>
        <taxon>Fungi</taxon>
        <taxon>Dikarya</taxon>
        <taxon>Basidiomycota</taxon>
        <taxon>Agaricomycotina</taxon>
        <taxon>Agaricomycetes</taxon>
        <taxon>Agaricomycetidae</taxon>
        <taxon>Boletales</taxon>
        <taxon>Sclerodermatineae</taxon>
        <taxon>Sclerodermataceae</taxon>
        <taxon>Scleroderma</taxon>
    </lineage>
</organism>
<reference evidence="1 2" key="1">
    <citation type="submission" date="2014-04" db="EMBL/GenBank/DDBJ databases">
        <authorList>
            <consortium name="DOE Joint Genome Institute"/>
            <person name="Kuo A."/>
            <person name="Kohler A."/>
            <person name="Nagy L.G."/>
            <person name="Floudas D."/>
            <person name="Copeland A."/>
            <person name="Barry K.W."/>
            <person name="Cichocki N."/>
            <person name="Veneault-Fourrey C."/>
            <person name="LaButti K."/>
            <person name="Lindquist E.A."/>
            <person name="Lipzen A."/>
            <person name="Lundell T."/>
            <person name="Morin E."/>
            <person name="Murat C."/>
            <person name="Sun H."/>
            <person name="Tunlid A."/>
            <person name="Henrissat B."/>
            <person name="Grigoriev I.V."/>
            <person name="Hibbett D.S."/>
            <person name="Martin F."/>
            <person name="Nordberg H.P."/>
            <person name="Cantor M.N."/>
            <person name="Hua S.X."/>
        </authorList>
    </citation>
    <scope>NUCLEOTIDE SEQUENCE [LARGE SCALE GENOMIC DNA]</scope>
    <source>
        <strain evidence="1 2">Foug A</strain>
    </source>
</reference>
<name>A0A0C3D8J4_9AGAM</name>
<dbReference type="InParanoid" id="A0A0C3D8J4"/>
<gene>
    <name evidence="1" type="ORF">SCLCIDRAFT_1223732</name>
</gene>
<keyword evidence="2" id="KW-1185">Reference proteome</keyword>
<sequence>MGRLLALSPAIFRSYPPTLTTPCAPEASQAIQSFHSSGTPIYSPTHLVSHLIVMSPVAISTVATPCSVLFPRESWFVQSKPIRKTRLSCTKYIERQAIRAWKRMTGAAHRHQRASMMPNGFILVTSRRRSVMFA</sequence>
<dbReference type="EMBL" id="KN822210">
    <property type="protein sequence ID" value="KIM52456.1"/>
    <property type="molecule type" value="Genomic_DNA"/>
</dbReference>
<accession>A0A0C3D8J4</accession>
<dbReference type="AlphaFoldDB" id="A0A0C3D8J4"/>
<protein>
    <submittedName>
        <fullName evidence="1">Uncharacterized protein</fullName>
    </submittedName>
</protein>